<feature type="domain" description="DUF6533" evidence="2">
    <location>
        <begin position="26"/>
        <end position="67"/>
    </location>
</feature>
<evidence type="ECO:0000313" key="4">
    <source>
        <dbReference type="Proteomes" id="UP000092993"/>
    </source>
</evidence>
<dbReference type="Proteomes" id="UP000092993">
    <property type="component" value="Unassembled WGS sequence"/>
</dbReference>
<proteinExistence type="predicted"/>
<protein>
    <recommendedName>
        <fullName evidence="2">DUF6533 domain-containing protein</fullName>
    </recommendedName>
</protein>
<gene>
    <name evidence="3" type="ORF">A0H81_05218</name>
</gene>
<feature type="transmembrane region" description="Helical" evidence="1">
    <location>
        <begin position="101"/>
        <end position="120"/>
    </location>
</feature>
<feature type="transmembrane region" description="Helical" evidence="1">
    <location>
        <begin position="132"/>
        <end position="151"/>
    </location>
</feature>
<keyword evidence="1" id="KW-1133">Transmembrane helix</keyword>
<name>A0A1C7MD34_GRIFR</name>
<dbReference type="AlphaFoldDB" id="A0A1C7MD34"/>
<accession>A0A1C7MD34</accession>
<keyword evidence="4" id="KW-1185">Reference proteome</keyword>
<reference evidence="3 4" key="1">
    <citation type="submission" date="2016-03" db="EMBL/GenBank/DDBJ databases">
        <title>Whole genome sequencing of Grifola frondosa 9006-11.</title>
        <authorList>
            <person name="Min B."/>
            <person name="Park H."/>
            <person name="Kim J.-G."/>
            <person name="Cho H."/>
            <person name="Oh Y.-L."/>
            <person name="Kong W.-S."/>
            <person name="Choi I.-G."/>
        </authorList>
    </citation>
    <scope>NUCLEOTIDE SEQUENCE [LARGE SCALE GENOMIC DNA]</scope>
    <source>
        <strain evidence="3 4">9006-11</strain>
    </source>
</reference>
<keyword evidence="1" id="KW-0472">Membrane</keyword>
<dbReference type="InterPro" id="IPR045340">
    <property type="entry name" value="DUF6533"/>
</dbReference>
<sequence>MSSEDESIQAVITLLSYVPSGDRFDIACAALVVYEYILTFPLELHVIWGHKLRGAAVLFILNRYITVVYAILIIVLSLGTWRTGLFRNLLMILFLPNSCSAVGYTAEVISCIQCLILGVFSALRVYAIGASGWWAASVAILMGITPVAIYIV</sequence>
<dbReference type="OrthoDB" id="2745134at2759"/>
<dbReference type="OMA" id="ATNIYLF"/>
<evidence type="ECO:0000256" key="1">
    <source>
        <dbReference type="SAM" id="Phobius"/>
    </source>
</evidence>
<dbReference type="Pfam" id="PF20151">
    <property type="entry name" value="DUF6533"/>
    <property type="match status" value="1"/>
</dbReference>
<dbReference type="EMBL" id="LUGG01000005">
    <property type="protein sequence ID" value="OBZ74843.1"/>
    <property type="molecule type" value="Genomic_DNA"/>
</dbReference>
<feature type="transmembrane region" description="Helical" evidence="1">
    <location>
        <begin position="56"/>
        <end position="81"/>
    </location>
</feature>
<evidence type="ECO:0000313" key="3">
    <source>
        <dbReference type="EMBL" id="OBZ74843.1"/>
    </source>
</evidence>
<organism evidence="3 4">
    <name type="scientific">Grifola frondosa</name>
    <name type="common">Maitake</name>
    <name type="synonym">Polyporus frondosus</name>
    <dbReference type="NCBI Taxonomy" id="5627"/>
    <lineage>
        <taxon>Eukaryota</taxon>
        <taxon>Fungi</taxon>
        <taxon>Dikarya</taxon>
        <taxon>Basidiomycota</taxon>
        <taxon>Agaricomycotina</taxon>
        <taxon>Agaricomycetes</taxon>
        <taxon>Polyporales</taxon>
        <taxon>Grifolaceae</taxon>
        <taxon>Grifola</taxon>
    </lineage>
</organism>
<evidence type="ECO:0000259" key="2">
    <source>
        <dbReference type="Pfam" id="PF20151"/>
    </source>
</evidence>
<keyword evidence="1" id="KW-0812">Transmembrane</keyword>
<comment type="caution">
    <text evidence="3">The sequence shown here is derived from an EMBL/GenBank/DDBJ whole genome shotgun (WGS) entry which is preliminary data.</text>
</comment>